<evidence type="ECO:0000313" key="2">
    <source>
        <dbReference type="EMBL" id="GHI13740.1"/>
    </source>
</evidence>
<name>A0ABQ3NLT8_STRVG</name>
<gene>
    <name evidence="2" type="ORF">Scinn_32030</name>
</gene>
<feature type="region of interest" description="Disordered" evidence="1">
    <location>
        <begin position="1"/>
        <end position="45"/>
    </location>
</feature>
<dbReference type="Pfam" id="PF05800">
    <property type="entry name" value="GvpO"/>
    <property type="match status" value="1"/>
</dbReference>
<protein>
    <submittedName>
        <fullName evidence="2">Gas vesicle protein</fullName>
    </submittedName>
</protein>
<dbReference type="GeneID" id="86952798"/>
<comment type="caution">
    <text evidence="2">The sequence shown here is derived from an EMBL/GenBank/DDBJ whole genome shotgun (WGS) entry which is preliminary data.</text>
</comment>
<evidence type="ECO:0000256" key="1">
    <source>
        <dbReference type="SAM" id="MobiDB-lite"/>
    </source>
</evidence>
<keyword evidence="3" id="KW-1185">Reference proteome</keyword>
<dbReference type="Proteomes" id="UP000660554">
    <property type="component" value="Unassembled WGS sequence"/>
</dbReference>
<evidence type="ECO:0000313" key="3">
    <source>
        <dbReference type="Proteomes" id="UP000660554"/>
    </source>
</evidence>
<reference evidence="3" key="1">
    <citation type="submission" date="2020-09" db="EMBL/GenBank/DDBJ databases">
        <title>Whole genome shotgun sequence of Streptomyces cinnamonensis NBRC 15873.</title>
        <authorList>
            <person name="Komaki H."/>
            <person name="Tamura T."/>
        </authorList>
    </citation>
    <scope>NUCLEOTIDE SEQUENCE [LARGE SCALE GENOMIC DNA]</scope>
    <source>
        <strain evidence="3">NBRC 15873</strain>
    </source>
</reference>
<dbReference type="InterPro" id="IPR008634">
    <property type="entry name" value="Gas-vesicle_GvpO"/>
</dbReference>
<dbReference type="PIRSF" id="PIRSF028743">
    <property type="entry name" value="GvpO_protein"/>
    <property type="match status" value="1"/>
</dbReference>
<proteinExistence type="predicted"/>
<dbReference type="RefSeq" id="WP_053612604.1">
    <property type="nucleotide sequence ID" value="NZ_BMRU01000002.1"/>
</dbReference>
<organism evidence="2 3">
    <name type="scientific">Streptomyces virginiae</name>
    <name type="common">Streptomyces cinnamonensis</name>
    <dbReference type="NCBI Taxonomy" id="1961"/>
    <lineage>
        <taxon>Bacteria</taxon>
        <taxon>Bacillati</taxon>
        <taxon>Actinomycetota</taxon>
        <taxon>Actinomycetes</taxon>
        <taxon>Kitasatosporales</taxon>
        <taxon>Streptomycetaceae</taxon>
        <taxon>Streptomyces</taxon>
    </lineage>
</organism>
<feature type="compositionally biased region" description="Basic residues" evidence="1">
    <location>
        <begin position="27"/>
        <end position="38"/>
    </location>
</feature>
<sequence length="127" mass="14028">MAPAEPARRRRPPSDGDDRDDAQTSRPGRKAPPRKTVARRGTPGAAAAMRLAAQQLSELLGRPPESVSALKPTEDGWEAQVEVVELERIPDTTSVLASYKVTMDEEGELISYERTRRYSRGMIDRPA</sequence>
<dbReference type="EMBL" id="BNDV01000008">
    <property type="protein sequence ID" value="GHI13740.1"/>
    <property type="molecule type" value="Genomic_DNA"/>
</dbReference>
<accession>A0ABQ3NLT8</accession>